<dbReference type="Gene3D" id="2.40.420.20">
    <property type="match status" value="1"/>
</dbReference>
<dbReference type="RefSeq" id="WP_345368781.1">
    <property type="nucleotide sequence ID" value="NZ_BAABKD010000001.1"/>
</dbReference>
<dbReference type="Pfam" id="PF25989">
    <property type="entry name" value="YknX_C"/>
    <property type="match status" value="1"/>
</dbReference>
<dbReference type="InterPro" id="IPR006143">
    <property type="entry name" value="RND_pump_MFP"/>
</dbReference>
<comment type="caution">
    <text evidence="7">The sequence shown here is derived from an EMBL/GenBank/DDBJ whole genome shotgun (WGS) entry which is preliminary data.</text>
</comment>
<feature type="domain" description="CusB-like beta-barrel" evidence="5">
    <location>
        <begin position="209"/>
        <end position="280"/>
    </location>
</feature>
<dbReference type="Gene3D" id="2.40.30.170">
    <property type="match status" value="1"/>
</dbReference>
<evidence type="ECO:0000256" key="1">
    <source>
        <dbReference type="ARBA" id="ARBA00009477"/>
    </source>
</evidence>
<evidence type="ECO:0000259" key="6">
    <source>
        <dbReference type="Pfam" id="PF25989"/>
    </source>
</evidence>
<dbReference type="Gene3D" id="2.40.50.100">
    <property type="match status" value="1"/>
</dbReference>
<evidence type="ECO:0000259" key="3">
    <source>
        <dbReference type="Pfam" id="PF25876"/>
    </source>
</evidence>
<feature type="domain" description="Multidrug resistance protein MdtA-like alpha-helical hairpin" evidence="3">
    <location>
        <begin position="110"/>
        <end position="173"/>
    </location>
</feature>
<organism evidence="7 8">
    <name type="scientific">Paenalcaligenes hermetiae</name>
    <dbReference type="NCBI Taxonomy" id="1157987"/>
    <lineage>
        <taxon>Bacteria</taxon>
        <taxon>Pseudomonadati</taxon>
        <taxon>Pseudomonadota</taxon>
        <taxon>Betaproteobacteria</taxon>
        <taxon>Burkholderiales</taxon>
        <taxon>Alcaligenaceae</taxon>
        <taxon>Paenalcaligenes</taxon>
    </lineage>
</organism>
<comment type="similarity">
    <text evidence="1">Belongs to the membrane fusion protein (MFP) (TC 8.A.1) family.</text>
</comment>
<feature type="domain" description="YknX-like C-terminal permuted SH3-like" evidence="6">
    <location>
        <begin position="287"/>
        <end position="352"/>
    </location>
</feature>
<dbReference type="InterPro" id="IPR058625">
    <property type="entry name" value="MdtA-like_BSH"/>
</dbReference>
<proteinExistence type="inferred from homology"/>
<feature type="coiled-coil region" evidence="2">
    <location>
        <begin position="109"/>
        <end position="136"/>
    </location>
</feature>
<sequence>MKKWVWWLIFALVLGLAMVFWGAKELVSVINPEPEPPLTSSVAAAPAAVQVDVVRVRQQTLAQEVAAVGSLLAQNAVTLRAESSGRIAAILFEEGTRAQAGQVLVQLDTDVLQAELQQAQAALQLAASRAHRAQQLHQQGFISSQAQDESNSERAVAAAQVKIIQTRIEKSQIKAPFSGMLGLRYVSVGDYVANGTEIVDIASIDQLQVDFRIPEQYLGQIQVGTPIRLRLDALAQSEFIGQVNAISPMIDEQGRSVVLRAHVPNPDGRLRPGQFARIVVELDEMEALVVPETAIVPSGQAHYVYRVTDQDQAQRVEVQIGIRRDGWVQVSGLQPDDVVLVTGLQKVQDGTPLRYQRAELAQP</sequence>
<evidence type="ECO:0000256" key="2">
    <source>
        <dbReference type="SAM" id="Coils"/>
    </source>
</evidence>
<dbReference type="Pfam" id="PF25954">
    <property type="entry name" value="Beta-barrel_RND_2"/>
    <property type="match status" value="1"/>
</dbReference>
<dbReference type="EMBL" id="BAABKD010000001">
    <property type="protein sequence ID" value="GAA5083713.1"/>
    <property type="molecule type" value="Genomic_DNA"/>
</dbReference>
<dbReference type="InterPro" id="IPR058637">
    <property type="entry name" value="YknX-like_C"/>
</dbReference>
<dbReference type="InterPro" id="IPR058624">
    <property type="entry name" value="MdtA-like_HH"/>
</dbReference>
<evidence type="ECO:0000259" key="5">
    <source>
        <dbReference type="Pfam" id="PF25954"/>
    </source>
</evidence>
<dbReference type="InterPro" id="IPR058792">
    <property type="entry name" value="Beta-barrel_RND_2"/>
</dbReference>
<accession>A0ABP9LUI4</accession>
<dbReference type="Pfam" id="PF25917">
    <property type="entry name" value="BSH_RND"/>
    <property type="match status" value="1"/>
</dbReference>
<protein>
    <submittedName>
        <fullName evidence="7">Efflux RND transporter periplasmic adaptor subunit</fullName>
    </submittedName>
</protein>
<dbReference type="PANTHER" id="PTHR30469:SF15">
    <property type="entry name" value="HLYD FAMILY OF SECRETION PROTEINS"/>
    <property type="match status" value="1"/>
</dbReference>
<dbReference type="Gene3D" id="1.10.287.470">
    <property type="entry name" value="Helix hairpin bin"/>
    <property type="match status" value="1"/>
</dbReference>
<evidence type="ECO:0000259" key="4">
    <source>
        <dbReference type="Pfam" id="PF25917"/>
    </source>
</evidence>
<gene>
    <name evidence="7" type="ORF">GCM10023337_00660</name>
</gene>
<dbReference type="PANTHER" id="PTHR30469">
    <property type="entry name" value="MULTIDRUG RESISTANCE PROTEIN MDTA"/>
    <property type="match status" value="1"/>
</dbReference>
<dbReference type="NCBIfam" id="TIGR01730">
    <property type="entry name" value="RND_mfp"/>
    <property type="match status" value="1"/>
</dbReference>
<reference evidence="8" key="1">
    <citation type="journal article" date="2019" name="Int. J. Syst. Evol. Microbiol.">
        <title>The Global Catalogue of Microorganisms (GCM) 10K type strain sequencing project: providing services to taxonomists for standard genome sequencing and annotation.</title>
        <authorList>
            <consortium name="The Broad Institute Genomics Platform"/>
            <consortium name="The Broad Institute Genome Sequencing Center for Infectious Disease"/>
            <person name="Wu L."/>
            <person name="Ma J."/>
        </authorList>
    </citation>
    <scope>NUCLEOTIDE SEQUENCE [LARGE SCALE GENOMIC DNA]</scope>
    <source>
        <strain evidence="8">JCM 18423</strain>
    </source>
</reference>
<feature type="domain" description="Multidrug resistance protein MdtA-like barrel-sandwich hybrid" evidence="4">
    <location>
        <begin position="75"/>
        <end position="197"/>
    </location>
</feature>
<dbReference type="Proteomes" id="UP001500227">
    <property type="component" value="Unassembled WGS sequence"/>
</dbReference>
<evidence type="ECO:0000313" key="7">
    <source>
        <dbReference type="EMBL" id="GAA5083713.1"/>
    </source>
</evidence>
<evidence type="ECO:0000313" key="8">
    <source>
        <dbReference type="Proteomes" id="UP001500227"/>
    </source>
</evidence>
<dbReference type="SUPFAM" id="SSF111369">
    <property type="entry name" value="HlyD-like secretion proteins"/>
    <property type="match status" value="1"/>
</dbReference>
<keyword evidence="2" id="KW-0175">Coiled coil</keyword>
<keyword evidence="8" id="KW-1185">Reference proteome</keyword>
<name>A0ABP9LUI4_9BURK</name>
<dbReference type="Pfam" id="PF25876">
    <property type="entry name" value="HH_MFP_RND"/>
    <property type="match status" value="1"/>
</dbReference>